<gene>
    <name evidence="11" type="primary">kdpC</name>
    <name evidence="12" type="ORF">S2091_4077</name>
</gene>
<keyword evidence="3 11" id="KW-0633">Potassium transport</keyword>
<dbReference type="HAMAP" id="MF_00276">
    <property type="entry name" value="KdpC"/>
    <property type="match status" value="1"/>
</dbReference>
<accession>A0A2S9GTX7</accession>
<feature type="transmembrane region" description="Helical" evidence="11">
    <location>
        <begin position="7"/>
        <end position="26"/>
    </location>
</feature>
<evidence type="ECO:0000256" key="3">
    <source>
        <dbReference type="ARBA" id="ARBA00022538"/>
    </source>
</evidence>
<reference evidence="12 13" key="1">
    <citation type="submission" date="2018-02" db="EMBL/GenBank/DDBJ databases">
        <title>Solimicrobium silvestre gen. nov., sp. nov., isolated from alpine forest soil.</title>
        <authorList>
            <person name="Margesin R."/>
            <person name="Albuquerque L."/>
            <person name="Zhang D.-C."/>
            <person name="Froufe H.J.C."/>
            <person name="Severino R."/>
            <person name="Roxo I."/>
            <person name="Egas C."/>
            <person name="Da Costa M.S."/>
        </authorList>
    </citation>
    <scope>NUCLEOTIDE SEQUENCE [LARGE SCALE GENOMIC DNA]</scope>
    <source>
        <strain evidence="12 13">S20-91</strain>
    </source>
</reference>
<evidence type="ECO:0000256" key="10">
    <source>
        <dbReference type="ARBA" id="ARBA00023136"/>
    </source>
</evidence>
<dbReference type="InterPro" id="IPR003820">
    <property type="entry name" value="KdpC"/>
</dbReference>
<keyword evidence="6 11" id="KW-0067">ATP-binding</keyword>
<dbReference type="RefSeq" id="WP_105533815.1">
    <property type="nucleotide sequence ID" value="NZ_PUGF01000027.1"/>
</dbReference>
<keyword evidence="13" id="KW-1185">Reference proteome</keyword>
<comment type="subcellular location">
    <subcellularLocation>
        <location evidence="11">Cell membrane</location>
        <topology evidence="11">Single-pass membrane protein</topology>
    </subcellularLocation>
</comment>
<comment type="function">
    <text evidence="11">Part of the high-affinity ATP-driven potassium transport (or Kdp) system, which catalyzes the hydrolysis of ATP coupled with the electrogenic transport of potassium into the cytoplasm. This subunit acts as a catalytic chaperone that increases the ATP-binding affinity of the ATP-hydrolyzing subunit KdpB by the formation of a transient KdpB/KdpC/ATP ternary complex.</text>
</comment>
<dbReference type="PIRSF" id="PIRSF001296">
    <property type="entry name" value="K_ATPase_KdpC"/>
    <property type="match status" value="1"/>
</dbReference>
<proteinExistence type="inferred from homology"/>
<evidence type="ECO:0000256" key="9">
    <source>
        <dbReference type="ARBA" id="ARBA00023065"/>
    </source>
</evidence>
<sequence>MKTLIRPAVSLFVVLSILVGLIYPMLTTGIGKVVFSDQANGSLIEKDHKIVGSSLIGQNFSGPGYFWGRPSATSPMPYNGLNSGGSNFGPSNPAQKAAVADRIKALHDADPSNTQAIPVDLVTASGSGLDPQISPAAINYQLQRVAKARNINPEVLKQLVAKYTEAPQLGIFGEARVNVLQLNLALDIQK</sequence>
<evidence type="ECO:0000256" key="1">
    <source>
        <dbReference type="ARBA" id="ARBA00022448"/>
    </source>
</evidence>
<organism evidence="12 13">
    <name type="scientific">Solimicrobium silvestre</name>
    <dbReference type="NCBI Taxonomy" id="2099400"/>
    <lineage>
        <taxon>Bacteria</taxon>
        <taxon>Pseudomonadati</taxon>
        <taxon>Pseudomonadota</taxon>
        <taxon>Betaproteobacteria</taxon>
        <taxon>Burkholderiales</taxon>
        <taxon>Oxalobacteraceae</taxon>
        <taxon>Solimicrobium</taxon>
    </lineage>
</organism>
<comment type="caution">
    <text evidence="12">The sequence shown here is derived from an EMBL/GenBank/DDBJ whole genome shotgun (WGS) entry which is preliminary data.</text>
</comment>
<dbReference type="GO" id="GO:0008556">
    <property type="term" value="F:P-type potassium transmembrane transporter activity"/>
    <property type="evidence" value="ECO:0007669"/>
    <property type="project" value="InterPro"/>
</dbReference>
<dbReference type="GO" id="GO:0005524">
    <property type="term" value="F:ATP binding"/>
    <property type="evidence" value="ECO:0007669"/>
    <property type="project" value="UniProtKB-UniRule"/>
</dbReference>
<evidence type="ECO:0000313" key="12">
    <source>
        <dbReference type="EMBL" id="PRC91182.1"/>
    </source>
</evidence>
<comment type="subunit">
    <text evidence="11">The system is composed of three essential subunits: KdpA, KdpB and KdpC.</text>
</comment>
<keyword evidence="4 11" id="KW-0812">Transmembrane</keyword>
<dbReference type="OrthoDB" id="9788285at2"/>
<keyword evidence="5 11" id="KW-0547">Nucleotide-binding</keyword>
<keyword evidence="8 11" id="KW-1133">Transmembrane helix</keyword>
<keyword evidence="10 11" id="KW-0472">Membrane</keyword>
<dbReference type="NCBIfam" id="TIGR00681">
    <property type="entry name" value="kdpC"/>
    <property type="match status" value="1"/>
</dbReference>
<dbReference type="Pfam" id="PF02669">
    <property type="entry name" value="KdpC"/>
    <property type="match status" value="1"/>
</dbReference>
<protein>
    <recommendedName>
        <fullName evidence="11">Potassium-transporting ATPase KdpC subunit</fullName>
    </recommendedName>
    <alternativeName>
        <fullName evidence="11">ATP phosphohydrolase [potassium-transporting] C chain</fullName>
    </alternativeName>
    <alternativeName>
        <fullName evidence="11">Potassium-binding and translocating subunit C</fullName>
    </alternativeName>
    <alternativeName>
        <fullName evidence="11">Potassium-translocating ATPase C chain</fullName>
    </alternativeName>
</protein>
<dbReference type="AlphaFoldDB" id="A0A2S9GTX7"/>
<keyword evidence="9 11" id="KW-0406">Ion transport</keyword>
<keyword evidence="2 11" id="KW-1003">Cell membrane</keyword>
<evidence type="ECO:0000256" key="2">
    <source>
        <dbReference type="ARBA" id="ARBA00022475"/>
    </source>
</evidence>
<dbReference type="PANTHER" id="PTHR30042">
    <property type="entry name" value="POTASSIUM-TRANSPORTING ATPASE C CHAIN"/>
    <property type="match status" value="1"/>
</dbReference>
<evidence type="ECO:0000256" key="5">
    <source>
        <dbReference type="ARBA" id="ARBA00022741"/>
    </source>
</evidence>
<evidence type="ECO:0000256" key="11">
    <source>
        <dbReference type="HAMAP-Rule" id="MF_00276"/>
    </source>
</evidence>
<evidence type="ECO:0000256" key="6">
    <source>
        <dbReference type="ARBA" id="ARBA00022840"/>
    </source>
</evidence>
<evidence type="ECO:0000256" key="4">
    <source>
        <dbReference type="ARBA" id="ARBA00022692"/>
    </source>
</evidence>
<comment type="similarity">
    <text evidence="11">Belongs to the KdpC family.</text>
</comment>
<name>A0A2S9GTX7_9BURK</name>
<evidence type="ECO:0000256" key="8">
    <source>
        <dbReference type="ARBA" id="ARBA00022989"/>
    </source>
</evidence>
<keyword evidence="7 11" id="KW-0630">Potassium</keyword>
<evidence type="ECO:0000313" key="13">
    <source>
        <dbReference type="Proteomes" id="UP000237839"/>
    </source>
</evidence>
<keyword evidence="1 11" id="KW-0813">Transport</keyword>
<evidence type="ECO:0000256" key="7">
    <source>
        <dbReference type="ARBA" id="ARBA00022958"/>
    </source>
</evidence>
<dbReference type="Proteomes" id="UP000237839">
    <property type="component" value="Unassembled WGS sequence"/>
</dbReference>
<dbReference type="PANTHER" id="PTHR30042:SF2">
    <property type="entry name" value="POTASSIUM-TRANSPORTING ATPASE KDPC SUBUNIT"/>
    <property type="match status" value="1"/>
</dbReference>
<dbReference type="EMBL" id="PUGF01000027">
    <property type="protein sequence ID" value="PRC91182.1"/>
    <property type="molecule type" value="Genomic_DNA"/>
</dbReference>
<dbReference type="GO" id="GO:0005886">
    <property type="term" value="C:plasma membrane"/>
    <property type="evidence" value="ECO:0007669"/>
    <property type="project" value="UniProtKB-SubCell"/>
</dbReference>
<dbReference type="NCBIfam" id="NF001454">
    <property type="entry name" value="PRK00315.1"/>
    <property type="match status" value="1"/>
</dbReference>